<evidence type="ECO:0000256" key="1">
    <source>
        <dbReference type="SAM" id="MobiDB-lite"/>
    </source>
</evidence>
<protein>
    <submittedName>
        <fullName evidence="2">Uncharacterized protein</fullName>
    </submittedName>
</protein>
<organism evidence="2 3">
    <name type="scientific">Aspergillus mulundensis</name>
    <dbReference type="NCBI Taxonomy" id="1810919"/>
    <lineage>
        <taxon>Eukaryota</taxon>
        <taxon>Fungi</taxon>
        <taxon>Dikarya</taxon>
        <taxon>Ascomycota</taxon>
        <taxon>Pezizomycotina</taxon>
        <taxon>Eurotiomycetes</taxon>
        <taxon>Eurotiomycetidae</taxon>
        <taxon>Eurotiales</taxon>
        <taxon>Aspergillaceae</taxon>
        <taxon>Aspergillus</taxon>
        <taxon>Aspergillus subgen. Nidulantes</taxon>
    </lineage>
</organism>
<evidence type="ECO:0000313" key="3">
    <source>
        <dbReference type="Proteomes" id="UP000256690"/>
    </source>
</evidence>
<feature type="region of interest" description="Disordered" evidence="1">
    <location>
        <begin position="492"/>
        <end position="625"/>
    </location>
</feature>
<proteinExistence type="predicted"/>
<feature type="region of interest" description="Disordered" evidence="1">
    <location>
        <begin position="170"/>
        <end position="208"/>
    </location>
</feature>
<feature type="compositionally biased region" description="Polar residues" evidence="1">
    <location>
        <begin position="565"/>
        <end position="578"/>
    </location>
</feature>
<dbReference type="Proteomes" id="UP000256690">
    <property type="component" value="Unassembled WGS sequence"/>
</dbReference>
<comment type="caution">
    <text evidence="2">The sequence shown here is derived from an EMBL/GenBank/DDBJ whole genome shotgun (WGS) entry which is preliminary data.</text>
</comment>
<evidence type="ECO:0000313" key="2">
    <source>
        <dbReference type="EMBL" id="RDW86820.1"/>
    </source>
</evidence>
<feature type="region of interest" description="Disordered" evidence="1">
    <location>
        <begin position="1"/>
        <end position="97"/>
    </location>
</feature>
<feature type="compositionally biased region" description="Basic and acidic residues" evidence="1">
    <location>
        <begin position="8"/>
        <end position="19"/>
    </location>
</feature>
<name>A0A3D8SKG6_9EURO</name>
<feature type="compositionally biased region" description="Basic and acidic residues" evidence="1">
    <location>
        <begin position="607"/>
        <end position="616"/>
    </location>
</feature>
<dbReference type="RefSeq" id="XP_026606344.1">
    <property type="nucleotide sequence ID" value="XM_026745478.1"/>
</dbReference>
<gene>
    <name evidence="2" type="ORF">DSM5745_03462</name>
</gene>
<dbReference type="GeneID" id="38113832"/>
<feature type="compositionally biased region" description="Polar residues" evidence="1">
    <location>
        <begin position="334"/>
        <end position="373"/>
    </location>
</feature>
<sequence length="678" mass="74764">MPPSQANEDQHKSPPDMYHKTAPKQILQRKQISQQEYDLREEWAPETVNDYQVTPNNPLPAAPHDQAQLQPKPNQGGWEPYNTEERHSLHQPQHYQHAATIAGPSANANTNTNNKQGRVLNRRSTLFEEWKAKSLRSPEQVEEARAVQRENKTGNRRINTSGDVRVAMGERFDKAGSGQVKHKPKNDSRGRQVGLINNKSNAVSGDARKPLVEHTAEASNIPKSELANTQLADLNKTKDITTSGGTEKTLKEPLNGTADTEAKTEPAKKGLIHQAKTQDNAVPEDANKPIRALVESADGHAKIQPANHGYIQQPEVNDHQHKINFGDVIEPSAEPSTGTSDVQAKTKSVENDLTQQPGAETQESSAIAETQTKPELANRNLPQHNEKDNTEDSITRDAGQTMSGDTKAPLDGLSGGTPDTQTKANLETDGCVPETAVTKTEDTITSKGTIRDKRKNSKRAAVLQAKPLPSNDGSNQQPEENKAGNVIEVAHHSAPSSDKVNAPMSVPMVKPRENTRGRSNRKGRTSNNQVEDPERQCSRERQAAQADQPCHTRQSSRGRPGLQEHQASLGLQTSQATRPINARQPSKERQGSHAHHPSQSRQVPVERQQRSRERSSEQVAYTAPNGTQLTVEELRRLGNGNILAGKDKVYFMPCFIEDPWSGLIPVPVTRPRDLMFRF</sequence>
<feature type="compositionally biased region" description="Basic and acidic residues" evidence="1">
    <location>
        <begin position="384"/>
        <end position="395"/>
    </location>
</feature>
<feature type="region of interest" description="Disordered" evidence="1">
    <location>
        <begin position="329"/>
        <end position="480"/>
    </location>
</feature>
<feature type="compositionally biased region" description="Basic and acidic residues" evidence="1">
    <location>
        <begin position="532"/>
        <end position="542"/>
    </location>
</feature>
<dbReference type="OrthoDB" id="5419162at2759"/>
<keyword evidence="3" id="KW-1185">Reference proteome</keyword>
<reference evidence="2 3" key="1">
    <citation type="journal article" date="2018" name="IMA Fungus">
        <title>IMA Genome-F 9: Draft genome sequence of Annulohypoxylon stygium, Aspergillus mulundensis, Berkeleyomyces basicola (syn. Thielaviopsis basicola), Ceratocystis smalleyi, two Cercospora beticola strains, Coleophoma cylindrospora, Fusarium fracticaudum, Phialophora cf. hyalina, and Morchella septimelata.</title>
        <authorList>
            <person name="Wingfield B.D."/>
            <person name="Bills G.F."/>
            <person name="Dong Y."/>
            <person name="Huang W."/>
            <person name="Nel W.J."/>
            <person name="Swalarsk-Parry B.S."/>
            <person name="Vaghefi N."/>
            <person name="Wilken P.M."/>
            <person name="An Z."/>
            <person name="de Beer Z.W."/>
            <person name="De Vos L."/>
            <person name="Chen L."/>
            <person name="Duong T.A."/>
            <person name="Gao Y."/>
            <person name="Hammerbacher A."/>
            <person name="Kikkert J.R."/>
            <person name="Li Y."/>
            <person name="Li H."/>
            <person name="Li K."/>
            <person name="Li Q."/>
            <person name="Liu X."/>
            <person name="Ma X."/>
            <person name="Naidoo K."/>
            <person name="Pethybridge S.J."/>
            <person name="Sun J."/>
            <person name="Steenkamp E.T."/>
            <person name="van der Nest M.A."/>
            <person name="van Wyk S."/>
            <person name="Wingfield M.J."/>
            <person name="Xiong C."/>
            <person name="Yue Q."/>
            <person name="Zhang X."/>
        </authorList>
    </citation>
    <scope>NUCLEOTIDE SEQUENCE [LARGE SCALE GENOMIC DNA]</scope>
    <source>
        <strain evidence="2 3">DSM 5745</strain>
    </source>
</reference>
<dbReference type="EMBL" id="PVWQ01000003">
    <property type="protein sequence ID" value="RDW86820.1"/>
    <property type="molecule type" value="Genomic_DNA"/>
</dbReference>
<feature type="region of interest" description="Disordered" evidence="1">
    <location>
        <begin position="237"/>
        <end position="285"/>
    </location>
</feature>
<dbReference type="AlphaFoldDB" id="A0A3D8SKG6"/>
<accession>A0A3D8SKG6</accession>